<dbReference type="EMBL" id="JADYXP020000001">
    <property type="protein sequence ID" value="KAL0132992.1"/>
    <property type="molecule type" value="Genomic_DNA"/>
</dbReference>
<sequence>MTFDYPVLSRAIKFLRGHWYMHIKLSFSVSLPGGSRDDEMKALIPCPFSQSRVPCGTARYEMDKKIIKARADTRISRAAYVTTKERNTGNGCLSKRAVPVRLDILRETAQTGDTRVPRLTGSIFDRRRQPVLGRRVPKPVSISNIRKATQKDTLLSGIGCIRLVPIFINIYRIHYRGNFRGGPCEVTSYRRGGDREEKESARVRKVN</sequence>
<keyword evidence="2" id="KW-1185">Reference proteome</keyword>
<evidence type="ECO:0000313" key="1">
    <source>
        <dbReference type="EMBL" id="KAL0132992.1"/>
    </source>
</evidence>
<name>A0AAW2H0C5_9HYME</name>
<comment type="caution">
    <text evidence="1">The sequence shown here is derived from an EMBL/GenBank/DDBJ whole genome shotgun (WGS) entry which is preliminary data.</text>
</comment>
<organism evidence="1 2">
    <name type="scientific">Cardiocondyla obscurior</name>
    <dbReference type="NCBI Taxonomy" id="286306"/>
    <lineage>
        <taxon>Eukaryota</taxon>
        <taxon>Metazoa</taxon>
        <taxon>Ecdysozoa</taxon>
        <taxon>Arthropoda</taxon>
        <taxon>Hexapoda</taxon>
        <taxon>Insecta</taxon>
        <taxon>Pterygota</taxon>
        <taxon>Neoptera</taxon>
        <taxon>Endopterygota</taxon>
        <taxon>Hymenoptera</taxon>
        <taxon>Apocrita</taxon>
        <taxon>Aculeata</taxon>
        <taxon>Formicoidea</taxon>
        <taxon>Formicidae</taxon>
        <taxon>Myrmicinae</taxon>
        <taxon>Cardiocondyla</taxon>
    </lineage>
</organism>
<proteinExistence type="predicted"/>
<gene>
    <name evidence="1" type="ORF">PUN28_000609</name>
</gene>
<accession>A0AAW2H0C5</accession>
<reference evidence="1 2" key="1">
    <citation type="submission" date="2023-03" db="EMBL/GenBank/DDBJ databases">
        <title>High recombination rates correlate with genetic variation in Cardiocondyla obscurior ants.</title>
        <authorList>
            <person name="Errbii M."/>
        </authorList>
    </citation>
    <scope>NUCLEOTIDE SEQUENCE [LARGE SCALE GENOMIC DNA]</scope>
    <source>
        <strain evidence="1">Alpha-2009</strain>
        <tissue evidence="1">Whole body</tissue>
    </source>
</reference>
<dbReference type="AlphaFoldDB" id="A0AAW2H0C5"/>
<dbReference type="Proteomes" id="UP001430953">
    <property type="component" value="Unassembled WGS sequence"/>
</dbReference>
<evidence type="ECO:0000313" key="2">
    <source>
        <dbReference type="Proteomes" id="UP001430953"/>
    </source>
</evidence>
<protein>
    <submittedName>
        <fullName evidence="1">Uncharacterized protein</fullName>
    </submittedName>
</protein>